<evidence type="ECO:0000313" key="1">
    <source>
        <dbReference type="EMBL" id="KKN53837.1"/>
    </source>
</evidence>
<comment type="caution">
    <text evidence="1">The sequence shown here is derived from an EMBL/GenBank/DDBJ whole genome shotgun (WGS) entry which is preliminary data.</text>
</comment>
<sequence>MKLQEKHENILKLIRSNKQFPKILAELLPEGEQVPTKMGTKKIIPALAKTDVSFQLLLTHSDDKVRQLCRARISAKSWPTWIQRVQKLKAQAKVMKHHGQ</sequence>
<proteinExistence type="predicted"/>
<dbReference type="EMBL" id="LAZR01000954">
    <property type="protein sequence ID" value="KKN53837.1"/>
    <property type="molecule type" value="Genomic_DNA"/>
</dbReference>
<accession>A0A0F9RV50</accession>
<feature type="non-terminal residue" evidence="1">
    <location>
        <position position="100"/>
    </location>
</feature>
<protein>
    <submittedName>
        <fullName evidence="1">Uncharacterized protein</fullName>
    </submittedName>
</protein>
<organism evidence="1">
    <name type="scientific">marine sediment metagenome</name>
    <dbReference type="NCBI Taxonomy" id="412755"/>
    <lineage>
        <taxon>unclassified sequences</taxon>
        <taxon>metagenomes</taxon>
        <taxon>ecological metagenomes</taxon>
    </lineage>
</organism>
<dbReference type="AlphaFoldDB" id="A0A0F9RV50"/>
<name>A0A0F9RV50_9ZZZZ</name>
<gene>
    <name evidence="1" type="ORF">LCGC14_0597960</name>
</gene>
<reference evidence="1" key="1">
    <citation type="journal article" date="2015" name="Nature">
        <title>Complex archaea that bridge the gap between prokaryotes and eukaryotes.</title>
        <authorList>
            <person name="Spang A."/>
            <person name="Saw J.H."/>
            <person name="Jorgensen S.L."/>
            <person name="Zaremba-Niedzwiedzka K."/>
            <person name="Martijn J."/>
            <person name="Lind A.E."/>
            <person name="van Eijk R."/>
            <person name="Schleper C."/>
            <person name="Guy L."/>
            <person name="Ettema T.J."/>
        </authorList>
    </citation>
    <scope>NUCLEOTIDE SEQUENCE</scope>
</reference>